<dbReference type="PROSITE" id="PS51000">
    <property type="entry name" value="HTH_DEOR_2"/>
    <property type="match status" value="1"/>
</dbReference>
<keyword evidence="9" id="KW-1185">Reference proteome</keyword>
<evidence type="ECO:0000256" key="1">
    <source>
        <dbReference type="ARBA" id="ARBA00021390"/>
    </source>
</evidence>
<proteinExistence type="predicted"/>
<evidence type="ECO:0000313" key="9">
    <source>
        <dbReference type="Proteomes" id="UP000715441"/>
    </source>
</evidence>
<dbReference type="RefSeq" id="WP_168519365.1">
    <property type="nucleotide sequence ID" value="NZ_JAAXLS010000022.1"/>
</dbReference>
<keyword evidence="2" id="KW-0678">Repressor</keyword>
<dbReference type="PROSITE" id="PS00894">
    <property type="entry name" value="HTH_DEOR_1"/>
    <property type="match status" value="1"/>
</dbReference>
<dbReference type="InterPro" id="IPR001034">
    <property type="entry name" value="DeoR_HTH"/>
</dbReference>
<protein>
    <recommendedName>
        <fullName evidence="1">Lactose phosphotransferase system repressor</fullName>
    </recommendedName>
</protein>
<dbReference type="SUPFAM" id="SSF46785">
    <property type="entry name" value="Winged helix' DNA-binding domain"/>
    <property type="match status" value="1"/>
</dbReference>
<dbReference type="PANTHER" id="PTHR30363:SF4">
    <property type="entry name" value="GLYCEROL-3-PHOSPHATE REGULON REPRESSOR"/>
    <property type="match status" value="1"/>
</dbReference>
<evidence type="ECO:0000256" key="3">
    <source>
        <dbReference type="ARBA" id="ARBA00023015"/>
    </source>
</evidence>
<dbReference type="InterPro" id="IPR037171">
    <property type="entry name" value="NagB/RpiA_transferase-like"/>
</dbReference>
<keyword evidence="4" id="KW-0238">DNA-binding</keyword>
<dbReference type="SUPFAM" id="SSF100950">
    <property type="entry name" value="NagB/RpiA/CoA transferase-like"/>
    <property type="match status" value="1"/>
</dbReference>
<dbReference type="EMBL" id="JAAXLS010000022">
    <property type="protein sequence ID" value="NKQ56317.1"/>
    <property type="molecule type" value="Genomic_DNA"/>
</dbReference>
<accession>A0ABX1JDI1</accession>
<evidence type="ECO:0000256" key="6">
    <source>
        <dbReference type="ARBA" id="ARBA00024937"/>
    </source>
</evidence>
<gene>
    <name evidence="8" type="ORF">HFP15_25905</name>
</gene>
<dbReference type="InterPro" id="IPR014036">
    <property type="entry name" value="DeoR-like_C"/>
</dbReference>
<dbReference type="InterPro" id="IPR036390">
    <property type="entry name" value="WH_DNA-bd_sf"/>
</dbReference>
<dbReference type="PANTHER" id="PTHR30363">
    <property type="entry name" value="HTH-TYPE TRANSCRIPTIONAL REGULATOR SRLR-RELATED"/>
    <property type="match status" value="1"/>
</dbReference>
<dbReference type="SMART" id="SM00420">
    <property type="entry name" value="HTH_DEOR"/>
    <property type="match status" value="1"/>
</dbReference>
<comment type="caution">
    <text evidence="8">The sequence shown here is derived from an EMBL/GenBank/DDBJ whole genome shotgun (WGS) entry which is preliminary data.</text>
</comment>
<keyword evidence="5" id="KW-0804">Transcription</keyword>
<evidence type="ECO:0000256" key="4">
    <source>
        <dbReference type="ARBA" id="ARBA00023125"/>
    </source>
</evidence>
<dbReference type="SMART" id="SM01134">
    <property type="entry name" value="DeoRC"/>
    <property type="match status" value="1"/>
</dbReference>
<evidence type="ECO:0000256" key="5">
    <source>
        <dbReference type="ARBA" id="ARBA00023163"/>
    </source>
</evidence>
<keyword evidence="3" id="KW-0805">Transcription regulation</keyword>
<dbReference type="Pfam" id="PF08220">
    <property type="entry name" value="HTH_DeoR"/>
    <property type="match status" value="1"/>
</dbReference>
<dbReference type="InterPro" id="IPR050313">
    <property type="entry name" value="Carb_Metab_HTH_regulators"/>
</dbReference>
<sequence>MARPSDAEVEQRRQDVLRHVIDHGEVRIDELTGRFGVSLMTMHRDLDDLAERRLVRKLRGKVEAYPALTVETAKRFRETLNQDYKDALAEVAIAEVEPGQTLFLDDSTSLFPFAQRLAGPLVVITNSLEAARILGPKPDIEVLMLGGRYTEFDSCIGPDTVGALSRMRADIGFVSATAIAFGRLYHPVREYAELKTAALQVADRNILVADHSKFGRTATYAYGDVSDYDLVITDHETPGDELAAIDTKVRLSKPAKEQV</sequence>
<evidence type="ECO:0000256" key="2">
    <source>
        <dbReference type="ARBA" id="ARBA00022491"/>
    </source>
</evidence>
<dbReference type="InterPro" id="IPR018356">
    <property type="entry name" value="Tscrpt_reg_HTH_DeoR_CS"/>
</dbReference>
<evidence type="ECO:0000259" key="7">
    <source>
        <dbReference type="PROSITE" id="PS51000"/>
    </source>
</evidence>
<reference evidence="8 9" key="1">
    <citation type="submission" date="2020-04" db="EMBL/GenBank/DDBJ databases">
        <title>Novel species.</title>
        <authorList>
            <person name="Teo W.F.A."/>
            <person name="Lipun K."/>
            <person name="Srisuk N."/>
            <person name="Duangmal K."/>
        </authorList>
    </citation>
    <scope>NUCLEOTIDE SEQUENCE [LARGE SCALE GENOMIC DNA]</scope>
    <source>
        <strain evidence="8 9">K13G38</strain>
    </source>
</reference>
<organism evidence="8 9">
    <name type="scientific">Amycolatopsis acididurans</name>
    <dbReference type="NCBI Taxonomy" id="2724524"/>
    <lineage>
        <taxon>Bacteria</taxon>
        <taxon>Bacillati</taxon>
        <taxon>Actinomycetota</taxon>
        <taxon>Actinomycetes</taxon>
        <taxon>Pseudonocardiales</taxon>
        <taxon>Pseudonocardiaceae</taxon>
        <taxon>Amycolatopsis</taxon>
    </lineage>
</organism>
<dbReference type="Proteomes" id="UP000715441">
    <property type="component" value="Unassembled WGS sequence"/>
</dbReference>
<dbReference type="InterPro" id="IPR036388">
    <property type="entry name" value="WH-like_DNA-bd_sf"/>
</dbReference>
<comment type="function">
    <text evidence="6">Repressor of the lactose catabolism operon. Galactose-6-phosphate is the inducer.</text>
</comment>
<dbReference type="Gene3D" id="1.10.10.10">
    <property type="entry name" value="Winged helix-like DNA-binding domain superfamily/Winged helix DNA-binding domain"/>
    <property type="match status" value="1"/>
</dbReference>
<feature type="domain" description="HTH deoR-type" evidence="7">
    <location>
        <begin position="9"/>
        <end position="64"/>
    </location>
</feature>
<dbReference type="Pfam" id="PF00455">
    <property type="entry name" value="DeoRC"/>
    <property type="match status" value="1"/>
</dbReference>
<evidence type="ECO:0000313" key="8">
    <source>
        <dbReference type="EMBL" id="NKQ56317.1"/>
    </source>
</evidence>
<name>A0ABX1JDI1_9PSEU</name>